<dbReference type="FunFam" id="3.40.50.10140:FF:000007">
    <property type="entry name" value="Disease resistance protein (TIR-NBS-LRR class)"/>
    <property type="match status" value="1"/>
</dbReference>
<keyword evidence="1" id="KW-0520">NAD</keyword>
<sequence>MDNIDKVHAWRDALRQLANLSGFALREDRDEARLVNEIVEFILNELQPVAPDVKQQSFPLGSMATTQSRKISKPNIPLGSTAPTQPTDHDVFVSFRGKDIRMTFVSHLYAALSRNGVAVWRDEDTILRGAEPIGSQIRKAVESSRFSIVILSRDYASSTWCLDELQQILNCCQMTGQRVIPVFYDVNRSEVRHQTGGFGDAFANHEQRFEDNIDKVHAWRDALCQVANLSGFVLGKDG</sequence>
<feature type="domain" description="TIR" evidence="2">
    <location>
        <begin position="87"/>
        <end position="238"/>
    </location>
</feature>
<dbReference type="InterPro" id="IPR035897">
    <property type="entry name" value="Toll_tir_struct_dom_sf"/>
</dbReference>
<comment type="caution">
    <text evidence="3">The sequence shown here is derived from an EMBL/GenBank/DDBJ whole genome shotgun (WGS) entry which is preliminary data.</text>
</comment>
<dbReference type="Proteomes" id="UP000315295">
    <property type="component" value="Unassembled WGS sequence"/>
</dbReference>
<dbReference type="Pfam" id="PF01582">
    <property type="entry name" value="TIR"/>
    <property type="match status" value="1"/>
</dbReference>
<evidence type="ECO:0000256" key="1">
    <source>
        <dbReference type="ARBA" id="ARBA00023027"/>
    </source>
</evidence>
<dbReference type="EMBL" id="VIEB01000471">
    <property type="protein sequence ID" value="TQD89708.1"/>
    <property type="molecule type" value="Genomic_DNA"/>
</dbReference>
<dbReference type="PANTHER" id="PTHR32009">
    <property type="entry name" value="TMV RESISTANCE PROTEIN N-LIKE"/>
    <property type="match status" value="1"/>
</dbReference>
<dbReference type="PROSITE" id="PS50104">
    <property type="entry name" value="TIR"/>
    <property type="match status" value="1"/>
</dbReference>
<dbReference type="Gene3D" id="3.40.50.10140">
    <property type="entry name" value="Toll/interleukin-1 receptor homology (TIR) domain"/>
    <property type="match status" value="2"/>
</dbReference>
<reference evidence="3 4" key="1">
    <citation type="journal article" date="2019" name="G3 (Bethesda)">
        <title>Sequencing of a Wild Apple (Malus baccata) Genome Unravels the Differences Between Cultivated and Wild Apple Species Regarding Disease Resistance and Cold Tolerance.</title>
        <authorList>
            <person name="Chen X."/>
        </authorList>
    </citation>
    <scope>NUCLEOTIDE SEQUENCE [LARGE SCALE GENOMIC DNA]</scope>
    <source>
        <strain evidence="4">cv. Shandingzi</strain>
        <tissue evidence="3">Leaves</tissue>
    </source>
</reference>
<keyword evidence="4" id="KW-1185">Reference proteome</keyword>
<dbReference type="PANTHER" id="PTHR32009:SF160">
    <property type="entry name" value="DISEASE RESISTANCE PROTEIN (TIR-NBS-LRR CLASS)"/>
    <property type="match status" value="1"/>
</dbReference>
<accession>A0A540LTH9</accession>
<organism evidence="3 4">
    <name type="scientific">Malus baccata</name>
    <name type="common">Siberian crab apple</name>
    <name type="synonym">Pyrus baccata</name>
    <dbReference type="NCBI Taxonomy" id="106549"/>
    <lineage>
        <taxon>Eukaryota</taxon>
        <taxon>Viridiplantae</taxon>
        <taxon>Streptophyta</taxon>
        <taxon>Embryophyta</taxon>
        <taxon>Tracheophyta</taxon>
        <taxon>Spermatophyta</taxon>
        <taxon>Magnoliopsida</taxon>
        <taxon>eudicotyledons</taxon>
        <taxon>Gunneridae</taxon>
        <taxon>Pentapetalae</taxon>
        <taxon>rosids</taxon>
        <taxon>fabids</taxon>
        <taxon>Rosales</taxon>
        <taxon>Rosaceae</taxon>
        <taxon>Amygdaloideae</taxon>
        <taxon>Maleae</taxon>
        <taxon>Malus</taxon>
    </lineage>
</organism>
<dbReference type="AlphaFoldDB" id="A0A540LTH9"/>
<name>A0A540LTH9_MALBA</name>
<evidence type="ECO:0000259" key="2">
    <source>
        <dbReference type="PROSITE" id="PS50104"/>
    </source>
</evidence>
<dbReference type="InterPro" id="IPR000157">
    <property type="entry name" value="TIR_dom"/>
</dbReference>
<dbReference type="SMART" id="SM00255">
    <property type="entry name" value="TIR"/>
    <property type="match status" value="1"/>
</dbReference>
<evidence type="ECO:0000313" key="3">
    <source>
        <dbReference type="EMBL" id="TQD89708.1"/>
    </source>
</evidence>
<dbReference type="SUPFAM" id="SSF52200">
    <property type="entry name" value="Toll/Interleukin receptor TIR domain"/>
    <property type="match status" value="1"/>
</dbReference>
<gene>
    <name evidence="3" type="ORF">C1H46_024702</name>
</gene>
<evidence type="ECO:0000313" key="4">
    <source>
        <dbReference type="Proteomes" id="UP000315295"/>
    </source>
</evidence>
<dbReference type="GO" id="GO:0007165">
    <property type="term" value="P:signal transduction"/>
    <property type="evidence" value="ECO:0007669"/>
    <property type="project" value="InterPro"/>
</dbReference>
<protein>
    <recommendedName>
        <fullName evidence="2">TIR domain-containing protein</fullName>
    </recommendedName>
</protein>
<proteinExistence type="predicted"/>